<dbReference type="VEuPathDB" id="PiroplasmaDB:TA10495"/>
<evidence type="ECO:0000313" key="3">
    <source>
        <dbReference type="EMBL" id="SVP95450.1"/>
    </source>
</evidence>
<organism evidence="2">
    <name type="scientific">Theileria annulata</name>
    <dbReference type="NCBI Taxonomy" id="5874"/>
    <lineage>
        <taxon>Eukaryota</taxon>
        <taxon>Sar</taxon>
        <taxon>Alveolata</taxon>
        <taxon>Apicomplexa</taxon>
        <taxon>Aconoidasida</taxon>
        <taxon>Piroplasmida</taxon>
        <taxon>Theileriidae</taxon>
        <taxon>Theileria</taxon>
    </lineage>
</organism>
<gene>
    <name evidence="2" type="ORF">TAT_000361100</name>
    <name evidence="3" type="ORF">TAV_000361100</name>
</gene>
<feature type="region of interest" description="Disordered" evidence="1">
    <location>
        <begin position="17"/>
        <end position="41"/>
    </location>
</feature>
<proteinExistence type="predicted"/>
<reference evidence="2" key="1">
    <citation type="submission" date="2018-07" db="EMBL/GenBank/DDBJ databases">
        <authorList>
            <person name="Quirk P.G."/>
            <person name="Krulwich T.A."/>
        </authorList>
    </citation>
    <scope>NUCLEOTIDE SEQUENCE</scope>
    <source>
        <strain evidence="2">Anand</strain>
    </source>
</reference>
<dbReference type="AlphaFoldDB" id="A0A3B0MWM6"/>
<dbReference type="EMBL" id="UIVT01000004">
    <property type="protein sequence ID" value="SVP94733.1"/>
    <property type="molecule type" value="Genomic_DNA"/>
</dbReference>
<evidence type="ECO:0000313" key="2">
    <source>
        <dbReference type="EMBL" id="SVP94733.1"/>
    </source>
</evidence>
<protein>
    <submittedName>
        <fullName evidence="2">Uncharacterized protein</fullName>
    </submittedName>
</protein>
<evidence type="ECO:0000256" key="1">
    <source>
        <dbReference type="SAM" id="MobiDB-lite"/>
    </source>
</evidence>
<sequence>MENHKIILSTEFVNDYSTNNTNSYEKGETVKKPDQESVDNSVKDEDKEVWCSKVEEDLSNCLRNYYENFLTENLESDEKDKSSELLKCCSHFKDYEPCVKKI</sequence>
<feature type="compositionally biased region" description="Basic and acidic residues" evidence="1">
    <location>
        <begin position="25"/>
        <end position="41"/>
    </location>
</feature>
<accession>A0A3B0MWM6</accession>
<name>A0A3B0MWM6_THEAN</name>
<dbReference type="EMBL" id="UIVS01000004">
    <property type="protein sequence ID" value="SVP95450.1"/>
    <property type="molecule type" value="Genomic_DNA"/>
</dbReference>